<reference evidence="2" key="1">
    <citation type="submission" date="2023-10" db="EMBL/GenBank/DDBJ databases">
        <authorList>
            <person name="Chen Y."/>
            <person name="Shah S."/>
            <person name="Dougan E. K."/>
            <person name="Thang M."/>
            <person name="Chan C."/>
        </authorList>
    </citation>
    <scope>NUCLEOTIDE SEQUENCE [LARGE SCALE GENOMIC DNA]</scope>
</reference>
<protein>
    <submittedName>
        <fullName evidence="2">Uncharacterized protein</fullName>
    </submittedName>
</protein>
<feature type="compositionally biased region" description="Basic and acidic residues" evidence="1">
    <location>
        <begin position="1"/>
        <end position="10"/>
    </location>
</feature>
<accession>A0ABN9UHE6</accession>
<comment type="caution">
    <text evidence="2">The sequence shown here is derived from an EMBL/GenBank/DDBJ whole genome shotgun (WGS) entry which is preliminary data.</text>
</comment>
<proteinExistence type="predicted"/>
<gene>
    <name evidence="2" type="ORF">PCOR1329_LOCUS48555</name>
</gene>
<evidence type="ECO:0000313" key="2">
    <source>
        <dbReference type="EMBL" id="CAK0859070.1"/>
    </source>
</evidence>
<name>A0ABN9UHE6_9DINO</name>
<evidence type="ECO:0000256" key="1">
    <source>
        <dbReference type="SAM" id="MobiDB-lite"/>
    </source>
</evidence>
<dbReference type="Proteomes" id="UP001189429">
    <property type="component" value="Unassembled WGS sequence"/>
</dbReference>
<feature type="region of interest" description="Disordered" evidence="1">
    <location>
        <begin position="1"/>
        <end position="58"/>
    </location>
</feature>
<feature type="non-terminal residue" evidence="2">
    <location>
        <position position="1"/>
    </location>
</feature>
<evidence type="ECO:0000313" key="3">
    <source>
        <dbReference type="Proteomes" id="UP001189429"/>
    </source>
</evidence>
<dbReference type="EMBL" id="CAUYUJ010015864">
    <property type="protein sequence ID" value="CAK0859070.1"/>
    <property type="molecule type" value="Genomic_DNA"/>
</dbReference>
<keyword evidence="3" id="KW-1185">Reference proteome</keyword>
<organism evidence="2 3">
    <name type="scientific">Prorocentrum cordatum</name>
    <dbReference type="NCBI Taxonomy" id="2364126"/>
    <lineage>
        <taxon>Eukaryota</taxon>
        <taxon>Sar</taxon>
        <taxon>Alveolata</taxon>
        <taxon>Dinophyceae</taxon>
        <taxon>Prorocentrales</taxon>
        <taxon>Prorocentraceae</taxon>
        <taxon>Prorocentrum</taxon>
    </lineage>
</organism>
<feature type="compositionally biased region" description="Basic residues" evidence="1">
    <location>
        <begin position="145"/>
        <end position="155"/>
    </location>
</feature>
<feature type="compositionally biased region" description="Basic and acidic residues" evidence="1">
    <location>
        <begin position="122"/>
        <end position="136"/>
    </location>
</feature>
<feature type="region of interest" description="Disordered" evidence="1">
    <location>
        <begin position="99"/>
        <end position="158"/>
    </location>
</feature>
<feature type="compositionally biased region" description="Low complexity" evidence="1">
    <location>
        <begin position="99"/>
        <end position="109"/>
    </location>
</feature>
<sequence>PASTWRDRTPEQTLRLRLASVPGARASRKLGSAARQWPDGRATPPGLSTKGRAPQVEGEAKKPLLFQYSAKPQEVVRSSLLRLCRSCACVAGGVALGAPGPARHAPAGGEQLGAGEEEEEETKVGDKKEGVRESAHVDASPGASRRWKTPWRRGGKGAWQQGRHHLHAADFVPPPTFHIPAPSPAQRDPRRLAFGSSLVSAAAVRDDSGTPGELSATCSCWKASRGPRPPRTTIRVLENLEPTKILRPTLGDTAGHTRGVRRFGA</sequence>